<dbReference type="InterPro" id="IPR014743">
    <property type="entry name" value="Cl-channel_core"/>
</dbReference>
<comment type="caution">
    <text evidence="9">The sequence shown here is derived from an EMBL/GenBank/DDBJ whole genome shotgun (WGS) entry which is preliminary data.</text>
</comment>
<comment type="subcellular location">
    <subcellularLocation>
        <location evidence="1">Membrane</location>
        <topology evidence="1">Multi-pass membrane protein</topology>
    </subcellularLocation>
</comment>
<feature type="transmembrane region" description="Helical" evidence="8">
    <location>
        <begin position="471"/>
        <end position="495"/>
    </location>
</feature>
<evidence type="ECO:0000256" key="1">
    <source>
        <dbReference type="ARBA" id="ARBA00004141"/>
    </source>
</evidence>
<dbReference type="InterPro" id="IPR001807">
    <property type="entry name" value="ClC"/>
</dbReference>
<keyword evidence="5" id="KW-0406">Ion transport</keyword>
<evidence type="ECO:0000256" key="5">
    <source>
        <dbReference type="ARBA" id="ARBA00023065"/>
    </source>
</evidence>
<organism evidence="9 10">
    <name type="scientific">Wallemia mellicola</name>
    <dbReference type="NCBI Taxonomy" id="1708541"/>
    <lineage>
        <taxon>Eukaryota</taxon>
        <taxon>Fungi</taxon>
        <taxon>Dikarya</taxon>
        <taxon>Basidiomycota</taxon>
        <taxon>Wallemiomycotina</taxon>
        <taxon>Wallemiomycetes</taxon>
        <taxon>Wallemiales</taxon>
        <taxon>Wallemiaceae</taxon>
        <taxon>Wallemia</taxon>
    </lineage>
</organism>
<gene>
    <name evidence="9" type="ORF">E3Q22_00971</name>
</gene>
<evidence type="ECO:0000256" key="8">
    <source>
        <dbReference type="SAM" id="Phobius"/>
    </source>
</evidence>
<dbReference type="PRINTS" id="PR00762">
    <property type="entry name" value="CLCHANNEL"/>
</dbReference>
<evidence type="ECO:0000313" key="9">
    <source>
        <dbReference type="EMBL" id="TIB81511.1"/>
    </source>
</evidence>
<proteinExistence type="predicted"/>
<sequence length="709" mass="77487">MLDLKEAKRVASISHKTGLFGFLSRLLEHISLQFVLIFTALSTGIISALLDVIIDWLADIRSGHCTTHFLLSFKACCPQQHTCDQWLTHAQSTNYFIAFIIYTTSAILMAIIPALLVTKLAPLAFHTGIPEIKAILGGITIDGFLSPVTLLVKAIGLCFSVSSGLSLGKEGPLIHVTCCLSELWMSLLRLLRIGDWTYSELRKRQIYSAAAAAGVSVAFGAPLGGVMFALEELNMHLFPTNTLWQAFVCAALAAVTLQWFNPFGTGKLVLFSVTANQPWKQFELVFWLLLGALGGLLGVALVKLNIKIANIRKKSILKSFPIVETTVVAIVTALLSYSSIITRVQNSSLVSALFQECSTEPDMHISAVICDSKRRGLNVVLLAVAAIFKLCMTAYTFGITVPAGIFLPGLAIGACAGRSLGGLLKILEDQFPGLGVFADCHSGQGCILPGLYATVGAAATLAGITKMTVSLVVIVFELTGALSHVVPIMIAVMTAKWVGDAFGKEGIYDAWINHQKYTYLPQVDFKINGVISEDIADLETSTLDVSGDTLHDLIDLFNKDTPNLDGYSIVKGDDRLFVGWINRKDFSALLNSIEDTEYDTPFTFESNALSKEENALDFSRFVDTSQLFFYPQTPVEIVVSTFQKMGVSRVFLVTQAGSFVGIIDRVRVSELMMNKLHSNDEKQTNLLSLLSCLRPRRNRENEYYELEVS</sequence>
<keyword evidence="6 8" id="KW-0472">Membrane</keyword>
<keyword evidence="4 8" id="KW-1133">Transmembrane helix</keyword>
<keyword evidence="7" id="KW-0868">Chloride</keyword>
<feature type="transmembrane region" description="Helical" evidence="8">
    <location>
        <begin position="206"/>
        <end position="230"/>
    </location>
</feature>
<feature type="transmembrane region" description="Helical" evidence="8">
    <location>
        <begin position="135"/>
        <end position="161"/>
    </location>
</feature>
<feature type="transmembrane region" description="Helical" evidence="8">
    <location>
        <begin position="445"/>
        <end position="465"/>
    </location>
</feature>
<evidence type="ECO:0000256" key="4">
    <source>
        <dbReference type="ARBA" id="ARBA00022989"/>
    </source>
</evidence>
<protein>
    <submittedName>
        <fullName evidence="9">Uncharacterized protein</fullName>
    </submittedName>
</protein>
<dbReference type="Gene3D" id="1.10.3080.10">
    <property type="entry name" value="Clc chloride channel"/>
    <property type="match status" value="1"/>
</dbReference>
<dbReference type="PANTHER" id="PTHR45711:SF6">
    <property type="entry name" value="CHLORIDE CHANNEL PROTEIN"/>
    <property type="match status" value="1"/>
</dbReference>
<keyword evidence="3 8" id="KW-0812">Transmembrane</keyword>
<feature type="transmembrane region" description="Helical" evidence="8">
    <location>
        <begin position="242"/>
        <end position="260"/>
    </location>
</feature>
<feature type="transmembrane region" description="Helical" evidence="8">
    <location>
        <begin position="30"/>
        <end position="54"/>
    </location>
</feature>
<keyword evidence="2" id="KW-0813">Transport</keyword>
<feature type="transmembrane region" description="Helical" evidence="8">
    <location>
        <begin position="379"/>
        <end position="399"/>
    </location>
</feature>
<dbReference type="SUPFAM" id="SSF81340">
    <property type="entry name" value="Clc chloride channel"/>
    <property type="match status" value="1"/>
</dbReference>
<dbReference type="GO" id="GO:0005794">
    <property type="term" value="C:Golgi apparatus"/>
    <property type="evidence" value="ECO:0007669"/>
    <property type="project" value="TreeGrafter"/>
</dbReference>
<evidence type="ECO:0000256" key="2">
    <source>
        <dbReference type="ARBA" id="ARBA00022448"/>
    </source>
</evidence>
<evidence type="ECO:0000256" key="3">
    <source>
        <dbReference type="ARBA" id="ARBA00022692"/>
    </source>
</evidence>
<dbReference type="SUPFAM" id="SSF54631">
    <property type="entry name" value="CBS-domain pair"/>
    <property type="match status" value="1"/>
</dbReference>
<feature type="transmembrane region" description="Helical" evidence="8">
    <location>
        <begin position="173"/>
        <end position="194"/>
    </location>
</feature>
<evidence type="ECO:0000256" key="6">
    <source>
        <dbReference type="ARBA" id="ARBA00023136"/>
    </source>
</evidence>
<dbReference type="Gene3D" id="3.10.580.10">
    <property type="entry name" value="CBS-domain"/>
    <property type="match status" value="1"/>
</dbReference>
<dbReference type="Proteomes" id="UP000310685">
    <property type="component" value="Unassembled WGS sequence"/>
</dbReference>
<dbReference type="EMBL" id="SPRC01000007">
    <property type="protein sequence ID" value="TIB81511.1"/>
    <property type="molecule type" value="Genomic_DNA"/>
</dbReference>
<dbReference type="InterPro" id="IPR046342">
    <property type="entry name" value="CBS_dom_sf"/>
</dbReference>
<reference evidence="9 10" key="1">
    <citation type="submission" date="2019-03" db="EMBL/GenBank/DDBJ databases">
        <title>Sequencing 25 genomes of Wallemia mellicola.</title>
        <authorList>
            <person name="Gostincar C."/>
        </authorList>
    </citation>
    <scope>NUCLEOTIDE SEQUENCE [LARGE SCALE GENOMIC DNA]</scope>
    <source>
        <strain evidence="9 10">EXF-6152</strain>
    </source>
</reference>
<name>A0A4T0NAT5_9BASI</name>
<dbReference type="GO" id="GO:0005886">
    <property type="term" value="C:plasma membrane"/>
    <property type="evidence" value="ECO:0007669"/>
    <property type="project" value="TreeGrafter"/>
</dbReference>
<dbReference type="PANTHER" id="PTHR45711">
    <property type="entry name" value="CHLORIDE CHANNEL PROTEIN"/>
    <property type="match status" value="1"/>
</dbReference>
<evidence type="ECO:0000256" key="7">
    <source>
        <dbReference type="ARBA" id="ARBA00023214"/>
    </source>
</evidence>
<dbReference type="AlphaFoldDB" id="A0A4T0NAT5"/>
<dbReference type="Pfam" id="PF00654">
    <property type="entry name" value="Voltage_CLC"/>
    <property type="match status" value="1"/>
</dbReference>
<dbReference type="GO" id="GO:0005769">
    <property type="term" value="C:early endosome"/>
    <property type="evidence" value="ECO:0007669"/>
    <property type="project" value="TreeGrafter"/>
</dbReference>
<feature type="transmembrane region" description="Helical" evidence="8">
    <location>
        <begin position="284"/>
        <end position="306"/>
    </location>
</feature>
<accession>A0A4T0NAT5</accession>
<evidence type="ECO:0000313" key="10">
    <source>
        <dbReference type="Proteomes" id="UP000310685"/>
    </source>
</evidence>
<feature type="transmembrane region" description="Helical" evidence="8">
    <location>
        <begin position="95"/>
        <end position="115"/>
    </location>
</feature>
<dbReference type="GO" id="GO:0005247">
    <property type="term" value="F:voltage-gated chloride channel activity"/>
    <property type="evidence" value="ECO:0007669"/>
    <property type="project" value="TreeGrafter"/>
</dbReference>